<keyword evidence="1" id="KW-0238">DNA-binding</keyword>
<keyword evidence="5" id="KW-1185">Reference proteome</keyword>
<evidence type="ECO:0000313" key="5">
    <source>
        <dbReference type="Proteomes" id="UP000723463"/>
    </source>
</evidence>
<sequence length="898" mass="100374">MMIYSSISVVWRPISGGQFLVYNIDEVLSTLDLNKNQPTVLGVVSHNDYNKNIYGLGCATNYGIIRDFTEGMDVPSMVEVYLTDSRVQFKNKDKLSFATSIRAFVDGRQTPVSPTTDGSSDDPGTLTVEKVKARFAEARSIRRQRKSELEMARRASKRTQQPSYIGLGETGKSSCRRDQRQTQSEGSAKAPSLKLARPVGLMDKKQVIQALGWEHPPTMLRVGSLSKSVKSGLKDDVAVAKEAITCLQDAVHEAYEVKRRAQRIVGMYVERMAVGDLVLADREYLDLLCPRIVPEESNNGDNIAHINSDDDDDAKKDRQQQFLNGFLRFLYSEYSISATELVRSVSSQLTVELKKMCSNGTREIQKRYKSRKEIIALIWRRPTLKVKILELVTPVFPGCLALNDVTDIWLRDREPGFVIKSLLSDVAPVGLTSRQKGKVGYRAAVKLMTISEIKDNLLTIRQPAFDPRTYATKGYVLRGSIRTNGFSIQLAAFKLRELQAARFRRLPEDRLPPRLTTRVGGLDYYLTEMRNIVRTKEDVAQLWPNCAPDLIKILCLDLGQTCVVGAYASLPDSTCSNDTSKGKNHAASTAMDIPTTSTLAAVTTLTSPQPQVFYNLSVKQKAVSQPSFKFRRWTEEQKWIVPAGATESVEEIESNLPPLRGDDASIMDYVEEIQRAEDQLNESCNGNNMRYHHHNFDSSRAREEEFRTIANRLLSMIGGSVGAKRNESNMAVIGIGLGQFASRSGLTSLHGTFFAFFVCLARSLGYIVAGINEYYSSKKCPRCQAFVAQVTIWRLFCKACSMYLHRDEMAAHNMANVVRGHLLDQKRPDYLQPVDAQGRYPWKEDLSSSADGAGSGKSTSPNTDAEPKSSQPRQSRKRKAIDDTQPPTSPTRLSKRKA</sequence>
<dbReference type="AlphaFoldDB" id="A0A9P6EWV2"/>
<proteinExistence type="predicted"/>
<feature type="region of interest" description="Disordered" evidence="2">
    <location>
        <begin position="842"/>
        <end position="898"/>
    </location>
</feature>
<comment type="caution">
    <text evidence="4">The sequence shown here is derived from an EMBL/GenBank/DDBJ whole genome shotgun (WGS) entry which is preliminary data.</text>
</comment>
<dbReference type="Pfam" id="PF07282">
    <property type="entry name" value="Cas12f1-like_TNB"/>
    <property type="match status" value="1"/>
</dbReference>
<feature type="domain" description="Cas12f1-like TNB" evidence="3">
    <location>
        <begin position="750"/>
        <end position="814"/>
    </location>
</feature>
<feature type="non-terminal residue" evidence="4">
    <location>
        <position position="898"/>
    </location>
</feature>
<accession>A0A9P6EWV2</accession>
<evidence type="ECO:0000259" key="3">
    <source>
        <dbReference type="Pfam" id="PF07282"/>
    </source>
</evidence>
<feature type="compositionally biased region" description="Basic and acidic residues" evidence="2">
    <location>
        <begin position="142"/>
        <end position="153"/>
    </location>
</feature>
<feature type="compositionally biased region" description="Low complexity" evidence="2">
    <location>
        <begin position="847"/>
        <end position="860"/>
    </location>
</feature>
<evidence type="ECO:0000256" key="1">
    <source>
        <dbReference type="ARBA" id="ARBA00023125"/>
    </source>
</evidence>
<dbReference type="EMBL" id="JAAAXW010000459">
    <property type="protein sequence ID" value="KAF9537113.1"/>
    <property type="molecule type" value="Genomic_DNA"/>
</dbReference>
<dbReference type="GO" id="GO:0003677">
    <property type="term" value="F:DNA binding"/>
    <property type="evidence" value="ECO:0007669"/>
    <property type="project" value="UniProtKB-KW"/>
</dbReference>
<evidence type="ECO:0000313" key="4">
    <source>
        <dbReference type="EMBL" id="KAF9537113.1"/>
    </source>
</evidence>
<feature type="region of interest" description="Disordered" evidence="2">
    <location>
        <begin position="142"/>
        <end position="195"/>
    </location>
</feature>
<name>A0A9P6EWV2_9FUNG</name>
<gene>
    <name evidence="4" type="ORF">EC957_008805</name>
</gene>
<protein>
    <recommendedName>
        <fullName evidence="3">Cas12f1-like TNB domain-containing protein</fullName>
    </recommendedName>
</protein>
<dbReference type="InterPro" id="IPR010095">
    <property type="entry name" value="Cas12f1-like_TNB"/>
</dbReference>
<evidence type="ECO:0000256" key="2">
    <source>
        <dbReference type="SAM" id="MobiDB-lite"/>
    </source>
</evidence>
<reference evidence="4" key="1">
    <citation type="journal article" date="2020" name="Fungal Divers.">
        <title>Resolving the Mortierellaceae phylogeny through synthesis of multi-gene phylogenetics and phylogenomics.</title>
        <authorList>
            <person name="Vandepol N."/>
            <person name="Liber J."/>
            <person name="Desiro A."/>
            <person name="Na H."/>
            <person name="Kennedy M."/>
            <person name="Barry K."/>
            <person name="Grigoriev I.V."/>
            <person name="Miller A.N."/>
            <person name="O'Donnell K."/>
            <person name="Stajich J.E."/>
            <person name="Bonito G."/>
        </authorList>
    </citation>
    <scope>NUCLEOTIDE SEQUENCE</scope>
    <source>
        <strain evidence="4">NRRL 2591</strain>
    </source>
</reference>
<organism evidence="4 5">
    <name type="scientific">Mortierella hygrophila</name>
    <dbReference type="NCBI Taxonomy" id="979708"/>
    <lineage>
        <taxon>Eukaryota</taxon>
        <taxon>Fungi</taxon>
        <taxon>Fungi incertae sedis</taxon>
        <taxon>Mucoromycota</taxon>
        <taxon>Mortierellomycotina</taxon>
        <taxon>Mortierellomycetes</taxon>
        <taxon>Mortierellales</taxon>
        <taxon>Mortierellaceae</taxon>
        <taxon>Mortierella</taxon>
    </lineage>
</organism>
<dbReference type="Proteomes" id="UP000723463">
    <property type="component" value="Unassembled WGS sequence"/>
</dbReference>